<dbReference type="Pfam" id="PF07690">
    <property type="entry name" value="MFS_1"/>
    <property type="match status" value="1"/>
</dbReference>
<dbReference type="KEGG" id="bfk:QN062_00810"/>
<feature type="domain" description="Major facilitator superfamily (MFS) profile" evidence="7">
    <location>
        <begin position="4"/>
        <end position="376"/>
    </location>
</feature>
<feature type="transmembrane region" description="Helical" evidence="6">
    <location>
        <begin position="325"/>
        <end position="348"/>
    </location>
</feature>
<protein>
    <submittedName>
        <fullName evidence="10">MFS transporter</fullName>
    </submittedName>
</protein>
<dbReference type="SUPFAM" id="SSF103473">
    <property type="entry name" value="MFS general substrate transporter"/>
    <property type="match status" value="1"/>
</dbReference>
<dbReference type="CDD" id="cd17324">
    <property type="entry name" value="MFS_NepI_like"/>
    <property type="match status" value="1"/>
</dbReference>
<accession>A0AB39UPF1</accession>
<reference evidence="10" key="1">
    <citation type="submission" date="2023-07" db="EMBL/GenBank/DDBJ databases">
        <title>Bifidobacterium aquikefiriaerophilum sp. nov. and Bifidobacterium eccum sp. nov., isolated from water kefir.</title>
        <authorList>
            <person name="Breselge S."/>
            <person name="Bellassi P."/>
            <person name="Barcenilla C."/>
            <person name="Alvarez-Ordonez A."/>
            <person name="Morelli L."/>
            <person name="Cotter P.D."/>
        </authorList>
    </citation>
    <scope>NUCLEOTIDE SEQUENCE</scope>
    <source>
        <strain evidence="10">WK012_4_13</strain>
        <strain evidence="9">WK013_4_14</strain>
        <strain evidence="8">WK048_4_13</strain>
    </source>
</reference>
<feature type="transmembrane region" description="Helical" evidence="6">
    <location>
        <begin position="263"/>
        <end position="283"/>
    </location>
</feature>
<evidence type="ECO:0000256" key="2">
    <source>
        <dbReference type="ARBA" id="ARBA00022475"/>
    </source>
</evidence>
<dbReference type="EMBL" id="CP129675">
    <property type="protein sequence ID" value="XDS45643.1"/>
    <property type="molecule type" value="Genomic_DNA"/>
</dbReference>
<feature type="transmembrane region" description="Helical" evidence="6">
    <location>
        <begin position="289"/>
        <end position="313"/>
    </location>
</feature>
<dbReference type="InterPro" id="IPR050189">
    <property type="entry name" value="MFS_Efflux_Transporters"/>
</dbReference>
<keyword evidence="5 6" id="KW-0472">Membrane</keyword>
<feature type="transmembrane region" description="Helical" evidence="6">
    <location>
        <begin position="128"/>
        <end position="152"/>
    </location>
</feature>
<dbReference type="RefSeq" id="WP_369341754.1">
    <property type="nucleotide sequence ID" value="NZ_CP129675.1"/>
</dbReference>
<dbReference type="EMBL" id="CP129683">
    <property type="protein sequence ID" value="XDS50792.1"/>
    <property type="molecule type" value="Genomic_DNA"/>
</dbReference>
<dbReference type="InterPro" id="IPR011701">
    <property type="entry name" value="MFS"/>
</dbReference>
<keyword evidence="3 6" id="KW-0812">Transmembrane</keyword>
<evidence type="ECO:0000313" key="9">
    <source>
        <dbReference type="EMBL" id="XDS49576.1"/>
    </source>
</evidence>
<comment type="subcellular location">
    <subcellularLocation>
        <location evidence="1">Cell membrane</location>
        <topology evidence="1">Multi-pass membrane protein</topology>
    </subcellularLocation>
</comment>
<dbReference type="GO" id="GO:0005886">
    <property type="term" value="C:plasma membrane"/>
    <property type="evidence" value="ECO:0007669"/>
    <property type="project" value="UniProtKB-SubCell"/>
</dbReference>
<dbReference type="Gene3D" id="1.20.1250.20">
    <property type="entry name" value="MFS general substrate transporter like domains"/>
    <property type="match status" value="1"/>
</dbReference>
<feature type="transmembrane region" description="Helical" evidence="6">
    <location>
        <begin position="206"/>
        <end position="226"/>
    </location>
</feature>
<proteinExistence type="predicted"/>
<evidence type="ECO:0000313" key="10">
    <source>
        <dbReference type="EMBL" id="XDS50792.1"/>
    </source>
</evidence>
<feature type="transmembrane region" description="Helical" evidence="6">
    <location>
        <begin position="95"/>
        <end position="116"/>
    </location>
</feature>
<evidence type="ECO:0000256" key="3">
    <source>
        <dbReference type="ARBA" id="ARBA00022692"/>
    </source>
</evidence>
<evidence type="ECO:0000259" key="7">
    <source>
        <dbReference type="PROSITE" id="PS50850"/>
    </source>
</evidence>
<dbReference type="EMBL" id="CP129682">
    <property type="protein sequence ID" value="XDS49576.1"/>
    <property type="molecule type" value="Genomic_DNA"/>
</dbReference>
<feature type="transmembrane region" description="Helical" evidence="6">
    <location>
        <begin position="40"/>
        <end position="58"/>
    </location>
</feature>
<dbReference type="PANTHER" id="PTHR43124">
    <property type="entry name" value="PURINE EFFLUX PUMP PBUE"/>
    <property type="match status" value="1"/>
</dbReference>
<gene>
    <name evidence="10" type="ORF">QN062_00810</name>
    <name evidence="9" type="ORF">QN216_04820</name>
    <name evidence="8" type="ORF">QN217_05630</name>
</gene>
<sequence length="382" mass="40536">MKRLNLLTFAVQFLIGTDTFLVAPLLSLLTKKFGNPSDRAGWMISAYAIGYCITAVFSGPMSDRFDRKRVLCIGMLGFSLATTACGTAWSFSSMIALRFLAGVMAAIGSPQVWAAIPQLVPKNHVVSAMAAPTLGLTVAQIAGVPIGSFLATRSTSDPFYAVGAASLLATIALSIWFPSVNPSASHKHISQQYMALLRTRHSLPRLAAYLLFQTGNFAIMSFIATWLSKDFQLNTEGIGMVMIALGAGNTAGALIGPRIVARIGQWPVLFLAMGGYATAYLLLPLGTVLAIPVMILTCTFFIGGMLFPVFMNLLQSLTTTARGTVSALANVLMYLGSTIAGIIGGPLLSTLPGFWSISILALITTAGSTLLWKSSEGTCMRR</sequence>
<dbReference type="AlphaFoldDB" id="A0AB39UPF1"/>
<evidence type="ECO:0000256" key="6">
    <source>
        <dbReference type="SAM" id="Phobius"/>
    </source>
</evidence>
<dbReference type="GO" id="GO:0022857">
    <property type="term" value="F:transmembrane transporter activity"/>
    <property type="evidence" value="ECO:0007669"/>
    <property type="project" value="InterPro"/>
</dbReference>
<evidence type="ECO:0000256" key="5">
    <source>
        <dbReference type="ARBA" id="ARBA00023136"/>
    </source>
</evidence>
<evidence type="ECO:0000313" key="8">
    <source>
        <dbReference type="EMBL" id="XDS45643.1"/>
    </source>
</evidence>
<feature type="transmembrane region" description="Helical" evidence="6">
    <location>
        <begin position="354"/>
        <end position="372"/>
    </location>
</feature>
<dbReference type="PROSITE" id="PS50850">
    <property type="entry name" value="MFS"/>
    <property type="match status" value="1"/>
</dbReference>
<feature type="transmembrane region" description="Helical" evidence="6">
    <location>
        <begin position="70"/>
        <end position="89"/>
    </location>
</feature>
<feature type="transmembrane region" description="Helical" evidence="6">
    <location>
        <begin position="7"/>
        <end position="28"/>
    </location>
</feature>
<feature type="transmembrane region" description="Helical" evidence="6">
    <location>
        <begin position="238"/>
        <end position="256"/>
    </location>
</feature>
<dbReference type="InterPro" id="IPR020846">
    <property type="entry name" value="MFS_dom"/>
</dbReference>
<dbReference type="InterPro" id="IPR036259">
    <property type="entry name" value="MFS_trans_sf"/>
</dbReference>
<keyword evidence="2" id="KW-1003">Cell membrane</keyword>
<dbReference type="PANTHER" id="PTHR43124:SF3">
    <property type="entry name" value="CHLORAMPHENICOL EFFLUX PUMP RV0191"/>
    <property type="match status" value="1"/>
</dbReference>
<evidence type="ECO:0000256" key="4">
    <source>
        <dbReference type="ARBA" id="ARBA00022989"/>
    </source>
</evidence>
<name>A0AB39UPF1_9BIFI</name>
<evidence type="ECO:0000256" key="1">
    <source>
        <dbReference type="ARBA" id="ARBA00004651"/>
    </source>
</evidence>
<feature type="transmembrane region" description="Helical" evidence="6">
    <location>
        <begin position="158"/>
        <end position="177"/>
    </location>
</feature>
<organism evidence="10">
    <name type="scientific">Bifidobacterium fermentum</name>
    <dbReference type="NCBI Taxonomy" id="3059035"/>
    <lineage>
        <taxon>Bacteria</taxon>
        <taxon>Bacillati</taxon>
        <taxon>Actinomycetota</taxon>
        <taxon>Actinomycetes</taxon>
        <taxon>Bifidobacteriales</taxon>
        <taxon>Bifidobacteriaceae</taxon>
        <taxon>Bifidobacterium</taxon>
    </lineage>
</organism>
<keyword evidence="4 6" id="KW-1133">Transmembrane helix</keyword>